<keyword evidence="1" id="KW-0732">Signal</keyword>
<protein>
    <submittedName>
        <fullName evidence="2">Uncharacterized protein</fullName>
    </submittedName>
</protein>
<dbReference type="OrthoDB" id="7239404at2"/>
<evidence type="ECO:0000256" key="1">
    <source>
        <dbReference type="SAM" id="SignalP"/>
    </source>
</evidence>
<proteinExistence type="predicted"/>
<name>A0A511BMF2_9PROT</name>
<evidence type="ECO:0000313" key="2">
    <source>
        <dbReference type="EMBL" id="GEL01519.1"/>
    </source>
</evidence>
<dbReference type="PROSITE" id="PS51318">
    <property type="entry name" value="TAT"/>
    <property type="match status" value="1"/>
</dbReference>
<keyword evidence="3" id="KW-1185">Reference proteome</keyword>
<comment type="caution">
    <text evidence="2">The sequence shown here is derived from an EMBL/GenBank/DDBJ whole genome shotgun (WGS) entry which is preliminary data.</text>
</comment>
<evidence type="ECO:0000313" key="3">
    <source>
        <dbReference type="Proteomes" id="UP000321405"/>
    </source>
</evidence>
<feature type="signal peptide" evidence="1">
    <location>
        <begin position="1"/>
        <end position="39"/>
    </location>
</feature>
<organism evidence="2 3">
    <name type="scientific">Swaminathania salitolerans</name>
    <dbReference type="NCBI Taxonomy" id="182838"/>
    <lineage>
        <taxon>Bacteria</taxon>
        <taxon>Pseudomonadati</taxon>
        <taxon>Pseudomonadota</taxon>
        <taxon>Alphaproteobacteria</taxon>
        <taxon>Acetobacterales</taxon>
        <taxon>Acetobacteraceae</taxon>
        <taxon>Swaminathania</taxon>
    </lineage>
</organism>
<dbReference type="AlphaFoldDB" id="A0A511BMF2"/>
<sequence length="378" mass="39723">MRKTIKTFSSPSPTGTLRRRTLLTALLGGSAATAFPAFAWDAGARPDATTSLIDSPRMIVGGGPDSLPGQVAPILAEALAKGLSTTGPISTRYDLGRDGVTAANLFDTVSPEADGGTTALVPGAALIASLAGDARVHFDYSRWIALIVARRPIVTLARAELHRSLRTRLSGLLHDRPVRIAMSHPTGVELPSLLGLSLLGLHPVPVPGFATKEAAIQALHEGSVDAVQLTPGPGDNLAQDIATAPAGIRPIFQAGPNVADVPDFDTTYRLARGLAPAGPLYKAWHAVADSAASALMLALPMLTPPLAVARWRHAAQIAVAEPDLLHWNETQRLTVAAGASAAPVMSDLVPELTAILALRRWINNNQPRWRLGQETRPT</sequence>
<feature type="chain" id="PRO_5022078305" evidence="1">
    <location>
        <begin position="40"/>
        <end position="378"/>
    </location>
</feature>
<dbReference type="RefSeq" id="WP_147092455.1">
    <property type="nucleotide sequence ID" value="NZ_BJVC01000001.1"/>
</dbReference>
<reference evidence="2 3" key="1">
    <citation type="submission" date="2019-07" db="EMBL/GenBank/DDBJ databases">
        <title>Whole genome shotgun sequence of Swaminathania salitolerans NBRC 104436.</title>
        <authorList>
            <person name="Hosoyama A."/>
            <person name="Uohara A."/>
            <person name="Ohji S."/>
            <person name="Ichikawa N."/>
        </authorList>
    </citation>
    <scope>NUCLEOTIDE SEQUENCE [LARGE SCALE GENOMIC DNA]</scope>
    <source>
        <strain evidence="2 3">NBRC 104436</strain>
    </source>
</reference>
<dbReference type="InterPro" id="IPR006311">
    <property type="entry name" value="TAT_signal"/>
</dbReference>
<gene>
    <name evidence="2" type="ORF">SSA02_06820</name>
</gene>
<dbReference type="EMBL" id="BJVC01000001">
    <property type="protein sequence ID" value="GEL01519.1"/>
    <property type="molecule type" value="Genomic_DNA"/>
</dbReference>
<accession>A0A511BMF2</accession>
<dbReference type="Proteomes" id="UP000321405">
    <property type="component" value="Unassembled WGS sequence"/>
</dbReference>